<accession>A0A1A0HJT7</accession>
<gene>
    <name evidence="4" type="ORF">METBIDRAFT_36002</name>
</gene>
<name>A0A1A0HJT7_9ASCO</name>
<evidence type="ECO:0000256" key="2">
    <source>
        <dbReference type="SAM" id="MobiDB-lite"/>
    </source>
</evidence>
<dbReference type="PANTHER" id="PTHR28063">
    <property type="entry name" value="RNA POLYMERASE II NUCLEAR LOCALIZATION PROTEIN IWR1"/>
    <property type="match status" value="1"/>
</dbReference>
<dbReference type="InterPro" id="IPR040150">
    <property type="entry name" value="Iwr1"/>
</dbReference>
<sequence length="309" mass="34732">MSQPPYVLRIKRKRGQDPLQALILEDAQRTKRSKPSSPISSNPRTPVPEARSWYFQLAHTDNQAAAPDAEVLASVLAEAASSRDKRRFVIPKAASEDDAAIPHELAEMLDSFLKVSDDGPPKRRRRGALNASGAGLASGAEQVPGETDTDDAVEEYVFDVYKLSTTEPLTDGNYPLSQIGYIRFFDDDEYDLMQSDDENKARTQIYLDDEDSNAESFYQNDYPEDEDAGTYSDTYEPPQADDGEDDYDENIGPVIIDSAEDAEGNAYDEDSADEAYERQHFFEGEDDDEMAIHRDKIFGRLQRMIDEQE</sequence>
<feature type="compositionally biased region" description="Acidic residues" evidence="2">
    <location>
        <begin position="239"/>
        <end position="249"/>
    </location>
</feature>
<reference evidence="4 5" key="1">
    <citation type="submission" date="2016-05" db="EMBL/GenBank/DDBJ databases">
        <title>Comparative genomics of biotechnologically important yeasts.</title>
        <authorList>
            <consortium name="DOE Joint Genome Institute"/>
            <person name="Riley R."/>
            <person name="Haridas S."/>
            <person name="Wolfe K.H."/>
            <person name="Lopes M.R."/>
            <person name="Hittinger C.T."/>
            <person name="Goker M."/>
            <person name="Salamov A."/>
            <person name="Wisecaver J."/>
            <person name="Long T.M."/>
            <person name="Aerts A.L."/>
            <person name="Barry K."/>
            <person name="Choi C."/>
            <person name="Clum A."/>
            <person name="Coughlan A.Y."/>
            <person name="Deshpande S."/>
            <person name="Douglass A.P."/>
            <person name="Hanson S.J."/>
            <person name="Klenk H.-P."/>
            <person name="LaButti K."/>
            <person name="Lapidus A."/>
            <person name="Lindquist E."/>
            <person name="Lipzen A."/>
            <person name="Meier-kolthoff J.P."/>
            <person name="Ohm R.A."/>
            <person name="Otillar R.P."/>
            <person name="Pangilinan J."/>
            <person name="Peng Y."/>
            <person name="Rokas A."/>
            <person name="Rosa C.A."/>
            <person name="Scheuner C."/>
            <person name="Sibirny A.A."/>
            <person name="Slot J.C."/>
            <person name="Stielow J.B."/>
            <person name="Sun H."/>
            <person name="Kurtzman C.P."/>
            <person name="Blackwell M."/>
            <person name="Grigoriev I.V."/>
            <person name="Jeffries T.W."/>
        </authorList>
    </citation>
    <scope>NUCLEOTIDE SEQUENCE [LARGE SCALE GENOMIC DNA]</scope>
    <source>
        <strain evidence="4 5">NRRL YB-4993</strain>
    </source>
</reference>
<dbReference type="InterPro" id="IPR013883">
    <property type="entry name" value="TF_Iwr1_dom"/>
</dbReference>
<dbReference type="PANTHER" id="PTHR28063:SF1">
    <property type="entry name" value="RNA POLYMERASE II NUCLEAR LOCALIZATION PROTEIN IWR1"/>
    <property type="match status" value="1"/>
</dbReference>
<feature type="region of interest" description="Disordered" evidence="2">
    <location>
        <begin position="208"/>
        <end position="251"/>
    </location>
</feature>
<dbReference type="STRING" id="869754.A0A1A0HJT7"/>
<organism evidence="4 5">
    <name type="scientific">Metschnikowia bicuspidata var. bicuspidata NRRL YB-4993</name>
    <dbReference type="NCBI Taxonomy" id="869754"/>
    <lineage>
        <taxon>Eukaryota</taxon>
        <taxon>Fungi</taxon>
        <taxon>Dikarya</taxon>
        <taxon>Ascomycota</taxon>
        <taxon>Saccharomycotina</taxon>
        <taxon>Pichiomycetes</taxon>
        <taxon>Metschnikowiaceae</taxon>
        <taxon>Metschnikowia</taxon>
    </lineage>
</organism>
<evidence type="ECO:0000256" key="1">
    <source>
        <dbReference type="ARBA" id="ARBA00010218"/>
    </source>
</evidence>
<feature type="compositionally biased region" description="Low complexity" evidence="2">
    <location>
        <begin position="128"/>
        <end position="140"/>
    </location>
</feature>
<dbReference type="Pfam" id="PF08574">
    <property type="entry name" value="Iwr1"/>
    <property type="match status" value="1"/>
</dbReference>
<dbReference type="Proteomes" id="UP000092555">
    <property type="component" value="Unassembled WGS sequence"/>
</dbReference>
<dbReference type="EMBL" id="LXTC01000001">
    <property type="protein sequence ID" value="OBA24078.1"/>
    <property type="molecule type" value="Genomic_DNA"/>
</dbReference>
<dbReference type="OrthoDB" id="6255506at2759"/>
<dbReference type="GO" id="GO:0006606">
    <property type="term" value="P:protein import into nucleus"/>
    <property type="evidence" value="ECO:0007669"/>
    <property type="project" value="InterPro"/>
</dbReference>
<protein>
    <submittedName>
        <fullName evidence="4">DUF1762-domain-containing protein</fullName>
    </submittedName>
</protein>
<feature type="compositionally biased region" description="Polar residues" evidence="2">
    <location>
        <begin position="35"/>
        <end position="44"/>
    </location>
</feature>
<dbReference type="GO" id="GO:0005737">
    <property type="term" value="C:cytoplasm"/>
    <property type="evidence" value="ECO:0007669"/>
    <property type="project" value="TreeGrafter"/>
</dbReference>
<evidence type="ECO:0000313" key="5">
    <source>
        <dbReference type="Proteomes" id="UP000092555"/>
    </source>
</evidence>
<comment type="similarity">
    <text evidence="1">Belongs to the IWR1/SLC7A6OS family.</text>
</comment>
<feature type="domain" description="Transcription factor Iwr1" evidence="3">
    <location>
        <begin position="154"/>
        <end position="226"/>
    </location>
</feature>
<dbReference type="AlphaFoldDB" id="A0A1A0HJT7"/>
<feature type="region of interest" description="Disordered" evidence="2">
    <location>
        <begin position="18"/>
        <end position="51"/>
    </location>
</feature>
<evidence type="ECO:0000259" key="3">
    <source>
        <dbReference type="Pfam" id="PF08574"/>
    </source>
</evidence>
<dbReference type="GeneID" id="30029657"/>
<keyword evidence="5" id="KW-1185">Reference proteome</keyword>
<dbReference type="RefSeq" id="XP_018714559.1">
    <property type="nucleotide sequence ID" value="XM_018856681.1"/>
</dbReference>
<proteinExistence type="inferred from homology"/>
<comment type="caution">
    <text evidence="4">The sequence shown here is derived from an EMBL/GenBank/DDBJ whole genome shotgun (WGS) entry which is preliminary data.</text>
</comment>
<evidence type="ECO:0000313" key="4">
    <source>
        <dbReference type="EMBL" id="OBA24078.1"/>
    </source>
</evidence>
<feature type="region of interest" description="Disordered" evidence="2">
    <location>
        <begin position="115"/>
        <end position="148"/>
    </location>
</feature>